<dbReference type="SFLD" id="SFLDF00027">
    <property type="entry name" value="p-type_atpase"/>
    <property type="match status" value="1"/>
</dbReference>
<dbReference type="InterPro" id="IPR059000">
    <property type="entry name" value="ATPase_P-type_domA"/>
</dbReference>
<proteinExistence type="predicted"/>
<keyword evidence="9" id="KW-0106">Calcium</keyword>
<evidence type="ECO:0000256" key="6">
    <source>
        <dbReference type="ARBA" id="ARBA00022692"/>
    </source>
</evidence>
<keyword evidence="4" id="KW-0926">Vacuole</keyword>
<dbReference type="SUPFAM" id="SSF56784">
    <property type="entry name" value="HAD-like"/>
    <property type="match status" value="1"/>
</dbReference>
<dbReference type="Pfam" id="PF00702">
    <property type="entry name" value="Hydrolase"/>
    <property type="match status" value="1"/>
</dbReference>
<dbReference type="GO" id="GO:0016887">
    <property type="term" value="F:ATP hydrolysis activity"/>
    <property type="evidence" value="ECO:0007669"/>
    <property type="project" value="InterPro"/>
</dbReference>
<dbReference type="GO" id="GO:0005886">
    <property type="term" value="C:plasma membrane"/>
    <property type="evidence" value="ECO:0007669"/>
    <property type="project" value="TreeGrafter"/>
</dbReference>
<dbReference type="Gene3D" id="2.70.150.10">
    <property type="entry name" value="Calcium-transporting ATPase, cytoplasmic transduction domain A"/>
    <property type="match status" value="1"/>
</dbReference>
<dbReference type="SUPFAM" id="SSF81665">
    <property type="entry name" value="Calcium ATPase, transmembrane domain M"/>
    <property type="match status" value="1"/>
</dbReference>
<keyword evidence="12" id="KW-1278">Translocase</keyword>
<feature type="transmembrane region" description="Helical" evidence="17">
    <location>
        <begin position="353"/>
        <end position="380"/>
    </location>
</feature>
<dbReference type="FunFam" id="2.70.150.10:FF:000028">
    <property type="entry name" value="Calcium-transporting ATPase"/>
    <property type="match status" value="1"/>
</dbReference>
<dbReference type="PANTHER" id="PTHR24093">
    <property type="entry name" value="CATION TRANSPORTING ATPASE"/>
    <property type="match status" value="1"/>
</dbReference>
<dbReference type="InterPro" id="IPR008250">
    <property type="entry name" value="ATPase_P-typ_transduc_dom_A_sf"/>
</dbReference>
<dbReference type="InterPro" id="IPR044492">
    <property type="entry name" value="P_typ_ATPase_HD_dom"/>
</dbReference>
<keyword evidence="3" id="KW-0813">Transport</keyword>
<dbReference type="Pfam" id="PF13246">
    <property type="entry name" value="Cation_ATPase"/>
    <property type="match status" value="1"/>
</dbReference>
<evidence type="ECO:0000313" key="20">
    <source>
        <dbReference type="EMBL" id="KAJ3136186.1"/>
    </source>
</evidence>
<keyword evidence="10" id="KW-0067">ATP-binding</keyword>
<protein>
    <recommendedName>
        <fullName evidence="16">Calcium-transporting ATPase 2</fullName>
        <ecNumber evidence="2">7.2.2.10</ecNumber>
    </recommendedName>
</protein>
<evidence type="ECO:0000256" key="2">
    <source>
        <dbReference type="ARBA" id="ARBA00012790"/>
    </source>
</evidence>
<keyword evidence="7" id="KW-0479">Metal-binding</keyword>
<evidence type="ECO:0000256" key="1">
    <source>
        <dbReference type="ARBA" id="ARBA00004128"/>
    </source>
</evidence>
<gene>
    <name evidence="20" type="ORF">HK100_001915</name>
</gene>
<dbReference type="PROSITE" id="PS00154">
    <property type="entry name" value="ATPASE_E1_E2"/>
    <property type="match status" value="1"/>
</dbReference>
<dbReference type="InterPro" id="IPR023298">
    <property type="entry name" value="ATPase_P-typ_TM_dom_sf"/>
</dbReference>
<dbReference type="GO" id="GO:0006874">
    <property type="term" value="P:intracellular calcium ion homeostasis"/>
    <property type="evidence" value="ECO:0007669"/>
    <property type="project" value="TreeGrafter"/>
</dbReference>
<dbReference type="PRINTS" id="PR00119">
    <property type="entry name" value="CATATPASE"/>
</dbReference>
<feature type="transmembrane region" description="Helical" evidence="17">
    <location>
        <begin position="1073"/>
        <end position="1095"/>
    </location>
</feature>
<keyword evidence="5" id="KW-0109">Calcium transport</keyword>
<organism evidence="20 21">
    <name type="scientific">Physocladia obscura</name>
    <dbReference type="NCBI Taxonomy" id="109957"/>
    <lineage>
        <taxon>Eukaryota</taxon>
        <taxon>Fungi</taxon>
        <taxon>Fungi incertae sedis</taxon>
        <taxon>Chytridiomycota</taxon>
        <taxon>Chytridiomycota incertae sedis</taxon>
        <taxon>Chytridiomycetes</taxon>
        <taxon>Chytridiales</taxon>
        <taxon>Chytriomycetaceae</taxon>
        <taxon>Physocladia</taxon>
    </lineage>
</organism>
<dbReference type="GO" id="GO:0005524">
    <property type="term" value="F:ATP binding"/>
    <property type="evidence" value="ECO:0007669"/>
    <property type="project" value="UniProtKB-KW"/>
</dbReference>
<evidence type="ECO:0000256" key="7">
    <source>
        <dbReference type="ARBA" id="ARBA00022723"/>
    </source>
</evidence>
<dbReference type="Gene3D" id="1.20.1110.10">
    <property type="entry name" value="Calcium-transporting ATPase, transmembrane domain"/>
    <property type="match status" value="2"/>
</dbReference>
<evidence type="ECO:0000256" key="17">
    <source>
        <dbReference type="SAM" id="Phobius"/>
    </source>
</evidence>
<keyword evidence="13 17" id="KW-1133">Transmembrane helix</keyword>
<evidence type="ECO:0000256" key="15">
    <source>
        <dbReference type="ARBA" id="ARBA00023136"/>
    </source>
</evidence>
<evidence type="ECO:0000256" key="14">
    <source>
        <dbReference type="ARBA" id="ARBA00023065"/>
    </source>
</evidence>
<dbReference type="Pfam" id="PF00689">
    <property type="entry name" value="Cation_ATPase_C"/>
    <property type="match status" value="1"/>
</dbReference>
<keyword evidence="14" id="KW-0406">Ion transport</keyword>
<dbReference type="InterPro" id="IPR001757">
    <property type="entry name" value="P_typ_ATPase"/>
</dbReference>
<evidence type="ECO:0000313" key="21">
    <source>
        <dbReference type="Proteomes" id="UP001211907"/>
    </source>
</evidence>
<dbReference type="Pfam" id="PF00122">
    <property type="entry name" value="E1-E2_ATPase"/>
    <property type="match status" value="1"/>
</dbReference>
<dbReference type="Proteomes" id="UP001211907">
    <property type="component" value="Unassembled WGS sequence"/>
</dbReference>
<dbReference type="PANTHER" id="PTHR24093:SF369">
    <property type="entry name" value="CALCIUM-TRANSPORTING ATPASE"/>
    <property type="match status" value="1"/>
</dbReference>
<dbReference type="GO" id="GO:0046872">
    <property type="term" value="F:metal ion binding"/>
    <property type="evidence" value="ECO:0007669"/>
    <property type="project" value="UniProtKB-KW"/>
</dbReference>
<keyword evidence="8" id="KW-0547">Nucleotide-binding</keyword>
<keyword evidence="11" id="KW-0460">Magnesium</keyword>
<evidence type="ECO:0000256" key="13">
    <source>
        <dbReference type="ARBA" id="ARBA00022989"/>
    </source>
</evidence>
<dbReference type="GO" id="GO:0005388">
    <property type="term" value="F:P-type calcium transporter activity"/>
    <property type="evidence" value="ECO:0007669"/>
    <property type="project" value="UniProtKB-EC"/>
</dbReference>
<evidence type="ECO:0000256" key="11">
    <source>
        <dbReference type="ARBA" id="ARBA00022842"/>
    </source>
</evidence>
<dbReference type="SFLD" id="SFLDS00003">
    <property type="entry name" value="Haloacid_Dehalogenase"/>
    <property type="match status" value="1"/>
</dbReference>
<dbReference type="SUPFAM" id="SSF81653">
    <property type="entry name" value="Calcium ATPase, transduction domain A"/>
    <property type="match status" value="1"/>
</dbReference>
<evidence type="ECO:0000259" key="19">
    <source>
        <dbReference type="Pfam" id="PF00689"/>
    </source>
</evidence>
<evidence type="ECO:0000256" key="8">
    <source>
        <dbReference type="ARBA" id="ARBA00022741"/>
    </source>
</evidence>
<dbReference type="EC" id="7.2.2.10" evidence="2"/>
<sequence>MGQQELAVQSLFKVAREDLILLVHPAKNQRQLEILGGCENLLKSLCVDSNIGIKTKIFDVSDTVRNSRAAQKKNEIEIVISSKVNASGTEVTEEDRKHAFGENKLPPIRQNNLFDYMLAALSDKIMILLSSVSVISLALGLYEDFGPQSNSTQPRVHWVEGFSILIAADLQKEKKFRKLNSVKEDRYVKAIRNGETQLISIYVILVGDILLLEPGDVLAADGILVSGMGLTCDESSATGESDTIKKSPKHDAILLSGSQVTEGTGKYLVTSVGPNSFFGKIMMGMRTEMEDTPLQVKLDGLAERIAKFGAAGAIFMFIVLLIKYIVQVMNTTGFGSGANQENGTSVASQVLKIIMQSVAIIAIAVPEGLPLAVTLALAYATTRMMKDNCLVRVISACETMGNATTICSDKTGTLTQNRMTVVAGVIGKNVSFEGPEEIRILNDRLKNISVEPAHDPKTEILNSKFKVFGLNGVNLLERIIEGISFNCSVFETKDSLNRPAIIGSKTETALVEWAINLGFKYKEIRSSNEIQLVQMLPFSSERKMMASIIRISNPGYPIIYRIHVKGAPEVILKSCDRIALLPFSPCSGVKYTENDCASSGETTSIDHVESRIPTAGSRSNPSLPLIHPLDSKLRKFCMSKIESFAEKSLRTICLAFRDFSELEFKTLLSGELLKKVQEIKLQEQLAKEIQSKNALIVEIPAVLSISQISQEISETKSFPSLPRSQKEEDDEIADSDILSFSFAFTDFFGVKLICAAIVGIEDPIRPGVAEAVKKCQDAGVSVKMVTGDNIMTAISIAKKCGIYQKDKLGIVMEGARFRQLSKEDRELILPRLQVLARSSPIDKQLLVSSLKAMGETVAVTGDGTNDGPALKLADIGFSMGIAGTEVAKEASSIILMDDSFSSVVSAIIWGRSVNDSVKKFLQFQLSVNVSAMIITLISSILDSTESSVLTVVQLLWVNLIIDTLAALSLGTENPLPDVLNRKPESRKSSLINLTMWKMILGQAVLQVVVNLSLLFGGAQFFGFQELVNEGGVLAINSSSASVQAINERVLLRTITIIIQFGGVTFETTPLNGMQWLFCVLVGFTSIPWGVILRLVRLFSFKVFMH</sequence>
<dbReference type="FunFam" id="3.40.50.1000:FF:000018">
    <property type="entry name" value="Calcium-transporting ATPase"/>
    <property type="match status" value="1"/>
</dbReference>
<dbReference type="SUPFAM" id="SSF81660">
    <property type="entry name" value="Metal cation-transporting ATPase, ATP-binding domain N"/>
    <property type="match status" value="1"/>
</dbReference>
<dbReference type="InterPro" id="IPR018303">
    <property type="entry name" value="ATPase_P-typ_P_site"/>
</dbReference>
<evidence type="ECO:0000256" key="3">
    <source>
        <dbReference type="ARBA" id="ARBA00022448"/>
    </source>
</evidence>
<dbReference type="SFLD" id="SFLDG00002">
    <property type="entry name" value="C1.7:_P-type_atpase_like"/>
    <property type="match status" value="1"/>
</dbReference>
<evidence type="ECO:0000256" key="16">
    <source>
        <dbReference type="ARBA" id="ARBA00067965"/>
    </source>
</evidence>
<evidence type="ECO:0000259" key="18">
    <source>
        <dbReference type="Pfam" id="PF00122"/>
    </source>
</evidence>
<feature type="domain" description="P-type ATPase A" evidence="18">
    <location>
        <begin position="185"/>
        <end position="283"/>
    </location>
</feature>
<dbReference type="InterPro" id="IPR006068">
    <property type="entry name" value="ATPase_P-typ_cation-transptr_C"/>
</dbReference>
<comment type="subcellular location">
    <subcellularLocation>
        <location evidence="1">Vacuole membrane</location>
        <topology evidence="1">Multi-pass membrane protein</topology>
    </subcellularLocation>
</comment>
<dbReference type="Gene3D" id="3.40.1110.10">
    <property type="entry name" value="Calcium-transporting ATPase, cytoplasmic domain N"/>
    <property type="match status" value="2"/>
</dbReference>
<keyword evidence="21" id="KW-1185">Reference proteome</keyword>
<dbReference type="EMBL" id="JADGJH010000143">
    <property type="protein sequence ID" value="KAJ3136186.1"/>
    <property type="molecule type" value="Genomic_DNA"/>
</dbReference>
<dbReference type="GO" id="GO:0005774">
    <property type="term" value="C:vacuolar membrane"/>
    <property type="evidence" value="ECO:0007669"/>
    <property type="project" value="UniProtKB-SubCell"/>
</dbReference>
<feature type="transmembrane region" description="Helical" evidence="17">
    <location>
        <begin position="305"/>
        <end position="326"/>
    </location>
</feature>
<dbReference type="InterPro" id="IPR036412">
    <property type="entry name" value="HAD-like_sf"/>
</dbReference>
<keyword evidence="15 17" id="KW-0472">Membrane</keyword>
<name>A0AAD5T913_9FUNG</name>
<keyword evidence="6 17" id="KW-0812">Transmembrane</keyword>
<accession>A0AAD5T913</accession>
<evidence type="ECO:0000256" key="10">
    <source>
        <dbReference type="ARBA" id="ARBA00022840"/>
    </source>
</evidence>
<dbReference type="InterPro" id="IPR023214">
    <property type="entry name" value="HAD_sf"/>
</dbReference>
<comment type="caution">
    <text evidence="20">The sequence shown here is derived from an EMBL/GenBank/DDBJ whole genome shotgun (WGS) entry which is preliminary data.</text>
</comment>
<reference evidence="20" key="1">
    <citation type="submission" date="2020-05" db="EMBL/GenBank/DDBJ databases">
        <title>Phylogenomic resolution of chytrid fungi.</title>
        <authorList>
            <person name="Stajich J.E."/>
            <person name="Amses K."/>
            <person name="Simmons R."/>
            <person name="Seto K."/>
            <person name="Myers J."/>
            <person name="Bonds A."/>
            <person name="Quandt C.A."/>
            <person name="Barry K."/>
            <person name="Liu P."/>
            <person name="Grigoriev I."/>
            <person name="Longcore J.E."/>
            <person name="James T.Y."/>
        </authorList>
    </citation>
    <scope>NUCLEOTIDE SEQUENCE</scope>
    <source>
        <strain evidence="20">JEL0513</strain>
    </source>
</reference>
<dbReference type="AlphaFoldDB" id="A0AAD5T913"/>
<feature type="domain" description="Cation-transporting P-type ATPase C-terminal" evidence="19">
    <location>
        <begin position="947"/>
        <end position="1027"/>
    </location>
</feature>
<evidence type="ECO:0000256" key="12">
    <source>
        <dbReference type="ARBA" id="ARBA00022967"/>
    </source>
</evidence>
<dbReference type="Gene3D" id="3.40.50.1000">
    <property type="entry name" value="HAD superfamily/HAD-like"/>
    <property type="match status" value="2"/>
</dbReference>
<evidence type="ECO:0000256" key="9">
    <source>
        <dbReference type="ARBA" id="ARBA00022837"/>
    </source>
</evidence>
<evidence type="ECO:0000256" key="4">
    <source>
        <dbReference type="ARBA" id="ARBA00022554"/>
    </source>
</evidence>
<evidence type="ECO:0000256" key="5">
    <source>
        <dbReference type="ARBA" id="ARBA00022568"/>
    </source>
</evidence>
<dbReference type="InterPro" id="IPR023299">
    <property type="entry name" value="ATPase_P-typ_cyto_dom_N"/>
</dbReference>
<dbReference type="NCBIfam" id="TIGR01494">
    <property type="entry name" value="ATPase_P-type"/>
    <property type="match status" value="2"/>
</dbReference>